<evidence type="ECO:0000256" key="4">
    <source>
        <dbReference type="ARBA" id="ARBA00023136"/>
    </source>
</evidence>
<name>A0A0S3Q0L1_9BRAD</name>
<organism evidence="7 8">
    <name type="scientific">Variibacter gotjawalensis</name>
    <dbReference type="NCBI Taxonomy" id="1333996"/>
    <lineage>
        <taxon>Bacteria</taxon>
        <taxon>Pseudomonadati</taxon>
        <taxon>Pseudomonadota</taxon>
        <taxon>Alphaproteobacteria</taxon>
        <taxon>Hyphomicrobiales</taxon>
        <taxon>Nitrobacteraceae</taxon>
        <taxon>Variibacter</taxon>
    </lineage>
</organism>
<keyword evidence="2 5" id="KW-0812">Transmembrane</keyword>
<evidence type="ECO:0000256" key="1">
    <source>
        <dbReference type="ARBA" id="ARBA00022475"/>
    </source>
</evidence>
<dbReference type="InterPro" id="IPR010445">
    <property type="entry name" value="LapA_dom"/>
</dbReference>
<protein>
    <recommendedName>
        <fullName evidence="6">Lipopolysaccharide assembly protein A domain-containing protein</fullName>
    </recommendedName>
</protein>
<gene>
    <name evidence="7" type="ORF">GJW-30_1_04277</name>
</gene>
<reference evidence="7 8" key="1">
    <citation type="submission" date="2015-08" db="EMBL/GenBank/DDBJ databases">
        <title>Investigation of the bacterial diversity of lava forest soil.</title>
        <authorList>
            <person name="Lee J.S."/>
        </authorList>
    </citation>
    <scope>NUCLEOTIDE SEQUENCE [LARGE SCALE GENOMIC DNA]</scope>
    <source>
        <strain evidence="7 8">GJW-30</strain>
    </source>
</reference>
<dbReference type="Proteomes" id="UP000236884">
    <property type="component" value="Chromosome"/>
</dbReference>
<keyword evidence="1" id="KW-1003">Cell membrane</keyword>
<dbReference type="KEGG" id="vgo:GJW-30_1_04277"/>
<sequence>MLRKLFMMFVVVPLGIIFVVFAVANRHFVTVSLDPFGEAAPELSVTVPLFILIILLMVVGVLIGSLATWISQGRWRKAARQSESELRALRVERDALQPEVKRNEVPLLPPPVV</sequence>
<evidence type="ECO:0000313" key="8">
    <source>
        <dbReference type="Proteomes" id="UP000236884"/>
    </source>
</evidence>
<dbReference type="EMBL" id="AP014946">
    <property type="protein sequence ID" value="BAT61716.1"/>
    <property type="molecule type" value="Genomic_DNA"/>
</dbReference>
<evidence type="ECO:0000256" key="5">
    <source>
        <dbReference type="SAM" id="Phobius"/>
    </source>
</evidence>
<feature type="transmembrane region" description="Helical" evidence="5">
    <location>
        <begin position="50"/>
        <end position="70"/>
    </location>
</feature>
<evidence type="ECO:0000313" key="7">
    <source>
        <dbReference type="EMBL" id="BAT61716.1"/>
    </source>
</evidence>
<evidence type="ECO:0000256" key="3">
    <source>
        <dbReference type="ARBA" id="ARBA00022989"/>
    </source>
</evidence>
<evidence type="ECO:0000256" key="2">
    <source>
        <dbReference type="ARBA" id="ARBA00022692"/>
    </source>
</evidence>
<dbReference type="RefSeq" id="WP_245408590.1">
    <property type="nucleotide sequence ID" value="NZ_AP014946.1"/>
</dbReference>
<keyword evidence="3 5" id="KW-1133">Transmembrane helix</keyword>
<keyword evidence="8" id="KW-1185">Reference proteome</keyword>
<dbReference type="AlphaFoldDB" id="A0A0S3Q0L1"/>
<accession>A0A0S3Q0L1</accession>
<proteinExistence type="predicted"/>
<dbReference type="GO" id="GO:0005886">
    <property type="term" value="C:plasma membrane"/>
    <property type="evidence" value="ECO:0007669"/>
    <property type="project" value="InterPro"/>
</dbReference>
<dbReference type="Pfam" id="PF06305">
    <property type="entry name" value="LapA_dom"/>
    <property type="match status" value="1"/>
</dbReference>
<keyword evidence="4 5" id="KW-0472">Membrane</keyword>
<feature type="domain" description="Lipopolysaccharide assembly protein A" evidence="6">
    <location>
        <begin position="45"/>
        <end position="92"/>
    </location>
</feature>
<evidence type="ECO:0000259" key="6">
    <source>
        <dbReference type="Pfam" id="PF06305"/>
    </source>
</evidence>